<comment type="caution">
    <text evidence="2">The sequence shown here is derived from an EMBL/GenBank/DDBJ whole genome shotgun (WGS) entry which is preliminary data.</text>
</comment>
<organism evidence="2 3">
    <name type="scientific">Rhizopogon vesiculosus</name>
    <dbReference type="NCBI Taxonomy" id="180088"/>
    <lineage>
        <taxon>Eukaryota</taxon>
        <taxon>Fungi</taxon>
        <taxon>Dikarya</taxon>
        <taxon>Basidiomycota</taxon>
        <taxon>Agaricomycotina</taxon>
        <taxon>Agaricomycetes</taxon>
        <taxon>Agaricomycetidae</taxon>
        <taxon>Boletales</taxon>
        <taxon>Suillineae</taxon>
        <taxon>Rhizopogonaceae</taxon>
        <taxon>Rhizopogon</taxon>
    </lineage>
</organism>
<dbReference type="AlphaFoldDB" id="A0A1J8PM49"/>
<reference evidence="2 3" key="1">
    <citation type="submission" date="2016-03" db="EMBL/GenBank/DDBJ databases">
        <title>Comparative genomics of the ectomycorrhizal sister species Rhizopogon vinicolor and Rhizopogon vesiculosus (Basidiomycota: Boletales) reveals a divergence of the mating type B locus.</title>
        <authorList>
            <person name="Mujic A.B."/>
            <person name="Kuo A."/>
            <person name="Tritt A."/>
            <person name="Lipzen A."/>
            <person name="Chen C."/>
            <person name="Johnson J."/>
            <person name="Sharma A."/>
            <person name="Barry K."/>
            <person name="Grigoriev I.V."/>
            <person name="Spatafora J.W."/>
        </authorList>
    </citation>
    <scope>NUCLEOTIDE SEQUENCE [LARGE SCALE GENOMIC DNA]</scope>
    <source>
        <strain evidence="2 3">AM-OR11-056</strain>
    </source>
</reference>
<name>A0A1J8PM49_9AGAM</name>
<sequence length="105" mass="11558">MTVISNDPSQWPVIDSSRIIGYFVVVSATAVIYDWMLVMDGSSNLAITVHVIVECNNQGIQMLLSITRSGNVPIAVRTLQRLQALEDILVETVPSFCPSQPPTRE</sequence>
<keyword evidence="1" id="KW-1133">Transmembrane helix</keyword>
<evidence type="ECO:0000313" key="3">
    <source>
        <dbReference type="Proteomes" id="UP000183567"/>
    </source>
</evidence>
<evidence type="ECO:0000313" key="2">
    <source>
        <dbReference type="EMBL" id="OJA10005.1"/>
    </source>
</evidence>
<proteinExistence type="predicted"/>
<accession>A0A1J8PM49</accession>
<evidence type="ECO:0000256" key="1">
    <source>
        <dbReference type="SAM" id="Phobius"/>
    </source>
</evidence>
<feature type="transmembrane region" description="Helical" evidence="1">
    <location>
        <begin position="20"/>
        <end position="38"/>
    </location>
</feature>
<keyword evidence="3" id="KW-1185">Reference proteome</keyword>
<protein>
    <submittedName>
        <fullName evidence="2">Uncharacterized protein</fullName>
    </submittedName>
</protein>
<dbReference type="OrthoDB" id="2692685at2759"/>
<dbReference type="EMBL" id="LVVM01005664">
    <property type="protein sequence ID" value="OJA10005.1"/>
    <property type="molecule type" value="Genomic_DNA"/>
</dbReference>
<dbReference type="Proteomes" id="UP000183567">
    <property type="component" value="Unassembled WGS sequence"/>
</dbReference>
<keyword evidence="1" id="KW-0472">Membrane</keyword>
<gene>
    <name evidence="2" type="ORF">AZE42_09969</name>
</gene>
<keyword evidence="1" id="KW-0812">Transmembrane</keyword>